<sequence length="1015" mass="115826">MLDDARLPLQPPSIFASDLPLLASYFGDFLKSLQLSTRLFPPPDIDNEDILTIVTLTCVRHLVQCGLLRSEGLAQQDLLQHIHHQLISHLQSLPIRDSSFFAQNRTEADRINIDQANYPLDDVFQHDILPFIERHHLTLHSASSAMPALMLVYPRLMEIGEVLRRSVSAVEWSRFLQLIEELAGRKIDCSDLAFLSDRVFVSPLREVLEEVQNQTVNTPKSESDVIWTHSNLSSSLSSTFSGSSLPFDAYQRFYSSVNERPPSPSLTELSFFGLENENGMRGTDHSESTGTGTSLWTNLTQLSSKERIFVVETIHTILSKQKDSDRTPSTLTSRHSPIPPLQPLTHSPLFFSSTIFDLDDTALTDCLGQLAQLAQHDLTSSHCELSQPFVDGLVGYLGSANKILSNRACLLLTRQLPHFLPFLESHIESLAKTISEGTYDERTLVIQVMGYVIRKGLTPKWISEPFICQICRPNIVDPLTFINALRLLSVPNPFPSFRPHSQSLAESFRVFVETWIDLAVFLWEKYASKDTSEPFLRNACLSLFVYHAFESSRRNNRSCSDKVVDLLFRPDFFKFELSFLHYSPILFVQTFPFELMIERMIRSCQYEDVQRGFSWWVTLVTDHPHPQRDLFSTLHPFFLRGLHQILLTPPHPSSQDPHRLSEWFTADQELFLRFALTRKYSLLPDLFPIENLLTLRAQILSANRCCDNAFVDDLNLFNFPSITPFGECPALRSIFSFLCQPGVTSTGHSNLELLEHVSIVSSHSLPLHLDSPLLAFVQTLQPLLRASYREMRFFFESMTVLSNHVGTTPFWTETKELNSRKSLFNLHHAPRFVLKWLHPSDLMTTMKNLLSLSPVQDSLALLTLSRAVDDSPQACQWLVRAGAVDVIVESVCRSRFLEDYEHGCAIICALLRATGDQTSERLEVAVAENEDQFWMVSGKDGRKGPKEFSVAEIEICVARHKVIQSFRKKKKEQKKVRLAEEQNILERLKSDEKKKQKEKDKSAEKEKERDRTTAF</sequence>
<feature type="region of interest" description="Disordered" evidence="1">
    <location>
        <begin position="989"/>
        <end position="1015"/>
    </location>
</feature>
<gene>
    <name evidence="2" type="ORF">BLNAU_9094</name>
</gene>
<reference evidence="2 3" key="1">
    <citation type="journal article" date="2022" name="bioRxiv">
        <title>Genomics of Preaxostyla Flagellates Illuminates Evolutionary Transitions and the Path Towards Mitochondrial Loss.</title>
        <authorList>
            <person name="Novak L.V.F."/>
            <person name="Treitli S.C."/>
            <person name="Pyrih J."/>
            <person name="Halakuc P."/>
            <person name="Pipaliya S.V."/>
            <person name="Vacek V."/>
            <person name="Brzon O."/>
            <person name="Soukal P."/>
            <person name="Eme L."/>
            <person name="Dacks J.B."/>
            <person name="Karnkowska A."/>
            <person name="Elias M."/>
            <person name="Hampl V."/>
        </authorList>
    </citation>
    <scope>NUCLEOTIDE SEQUENCE [LARGE SCALE GENOMIC DNA]</scope>
    <source>
        <strain evidence="2">NAU3</strain>
        <tissue evidence="2">Gut</tissue>
    </source>
</reference>
<comment type="caution">
    <text evidence="2">The sequence shown here is derived from an EMBL/GenBank/DDBJ whole genome shotgun (WGS) entry which is preliminary data.</text>
</comment>
<accession>A0ABQ9XWR7</accession>
<dbReference type="Proteomes" id="UP001281761">
    <property type="component" value="Unassembled WGS sequence"/>
</dbReference>
<evidence type="ECO:0000313" key="2">
    <source>
        <dbReference type="EMBL" id="KAK2955934.1"/>
    </source>
</evidence>
<dbReference type="EMBL" id="JARBJD010000061">
    <property type="protein sequence ID" value="KAK2955934.1"/>
    <property type="molecule type" value="Genomic_DNA"/>
</dbReference>
<evidence type="ECO:0000313" key="3">
    <source>
        <dbReference type="Proteomes" id="UP001281761"/>
    </source>
</evidence>
<evidence type="ECO:0000256" key="1">
    <source>
        <dbReference type="SAM" id="MobiDB-lite"/>
    </source>
</evidence>
<proteinExistence type="predicted"/>
<organism evidence="2 3">
    <name type="scientific">Blattamonas nauphoetae</name>
    <dbReference type="NCBI Taxonomy" id="2049346"/>
    <lineage>
        <taxon>Eukaryota</taxon>
        <taxon>Metamonada</taxon>
        <taxon>Preaxostyla</taxon>
        <taxon>Oxymonadida</taxon>
        <taxon>Blattamonas</taxon>
    </lineage>
</organism>
<name>A0ABQ9XWR7_9EUKA</name>
<protein>
    <submittedName>
        <fullName evidence="2">Uncharacterized protein</fullName>
    </submittedName>
</protein>
<keyword evidence="3" id="KW-1185">Reference proteome</keyword>